<evidence type="ECO:0000256" key="4">
    <source>
        <dbReference type="ARBA" id="ARBA00022679"/>
    </source>
</evidence>
<dbReference type="Gene3D" id="3.30.450.20">
    <property type="entry name" value="PAS domain"/>
    <property type="match status" value="4"/>
</dbReference>
<dbReference type="NCBIfam" id="TIGR00229">
    <property type="entry name" value="sensory_box"/>
    <property type="match status" value="3"/>
</dbReference>
<name>A0A974S8T9_9CAUL</name>
<reference evidence="9" key="1">
    <citation type="submission" date="2021-01" db="EMBL/GenBank/DDBJ databases">
        <title>Genome sequence of Phenylobacterium sp. 20VBR1 isolated from a valley glaceir, Ny-Alesund, Svalbard.</title>
        <authorList>
            <person name="Thomas F.A."/>
            <person name="Krishnan K.P."/>
            <person name="Sinha R.K."/>
        </authorList>
    </citation>
    <scope>NUCLEOTIDE SEQUENCE</scope>
    <source>
        <strain evidence="9">20VBR1</strain>
    </source>
</reference>
<dbReference type="PANTHER" id="PTHR43304:SF1">
    <property type="entry name" value="PAC DOMAIN-CONTAINING PROTEIN"/>
    <property type="match status" value="1"/>
</dbReference>
<proteinExistence type="predicted"/>
<feature type="domain" description="PAC" evidence="8">
    <location>
        <begin position="191"/>
        <end position="245"/>
    </location>
</feature>
<evidence type="ECO:0000313" key="9">
    <source>
        <dbReference type="EMBL" id="QQZ49938.1"/>
    </source>
</evidence>
<dbReference type="SMART" id="SM00086">
    <property type="entry name" value="PAC"/>
    <property type="match status" value="3"/>
</dbReference>
<evidence type="ECO:0000256" key="1">
    <source>
        <dbReference type="ARBA" id="ARBA00000085"/>
    </source>
</evidence>
<feature type="domain" description="PAS" evidence="7">
    <location>
        <begin position="135"/>
        <end position="191"/>
    </location>
</feature>
<evidence type="ECO:0000256" key="5">
    <source>
        <dbReference type="ARBA" id="ARBA00022777"/>
    </source>
</evidence>
<feature type="domain" description="PAC" evidence="8">
    <location>
        <begin position="66"/>
        <end position="118"/>
    </location>
</feature>
<dbReference type="GO" id="GO:0004673">
    <property type="term" value="F:protein histidine kinase activity"/>
    <property type="evidence" value="ECO:0007669"/>
    <property type="project" value="UniProtKB-EC"/>
</dbReference>
<sequence>MSAVGNWRYRSDTGHITWSDEVYQIHGVTRENFDPAYGEAVNFYVDGDRERVDQEVGEALRTGGGFKLNARLRRPDGEVREVLCKAECIRGGRDEVIGLQGVFQDVTQQTQTLRDLETLVRRAEAAESVARLGNWRLDVRTRELTWSPQMYEIYGLSPDAPLNPEAVLALYHPDDVALGTARIARQLLTGESVEGAITRILRDGEVRYLSYNSRSERGPDGEILALVGTSVDITRQHEAEIALAESEAKYRALAEHSTDILVRFGPDGLIRYISPACRRLGLDPDEEVGRPIARLMVAESEQHPAALLAALFSGAEIDTSAPRQHEILTQDGRVVWLEGSPSLVRNESGEVVEVVTVLRDITARHEIEAALAQSERRFRTLTTNAPDMISEMRLDGTLTYVSPASLAILGFAPQEMIGRKPSSFMHPEDAARVLEMCRVVFESRGEVEPWSVEYRAYGKAGEELWMESKPTFVTDPKRPLRGPYRRHARRHLPQSAGSGTSLGSGRRRGRHGGKDRIPGQYEPRTAHPAHQHPRLHQPGRRAA</sequence>
<feature type="compositionally biased region" description="Basic residues" evidence="6">
    <location>
        <begin position="479"/>
        <end position="492"/>
    </location>
</feature>
<dbReference type="Pfam" id="PF08447">
    <property type="entry name" value="PAS_3"/>
    <property type="match status" value="3"/>
</dbReference>
<feature type="domain" description="PAS" evidence="7">
    <location>
        <begin position="374"/>
        <end position="444"/>
    </location>
</feature>
<keyword evidence="3" id="KW-0597">Phosphoprotein</keyword>
<dbReference type="SUPFAM" id="SSF55785">
    <property type="entry name" value="PYP-like sensor domain (PAS domain)"/>
    <property type="match status" value="4"/>
</dbReference>
<feature type="compositionally biased region" description="Low complexity" evidence="6">
    <location>
        <begin position="495"/>
        <end position="504"/>
    </location>
</feature>
<accession>A0A974S8T9</accession>
<evidence type="ECO:0000256" key="2">
    <source>
        <dbReference type="ARBA" id="ARBA00012438"/>
    </source>
</evidence>
<dbReference type="CDD" id="cd00130">
    <property type="entry name" value="PAS"/>
    <property type="match status" value="4"/>
</dbReference>
<dbReference type="Gene3D" id="2.10.70.100">
    <property type="match status" value="2"/>
</dbReference>
<dbReference type="PROSITE" id="PS50112">
    <property type="entry name" value="PAS"/>
    <property type="match status" value="2"/>
</dbReference>
<feature type="domain" description="PAC" evidence="8">
    <location>
        <begin position="321"/>
        <end position="373"/>
    </location>
</feature>
<evidence type="ECO:0000259" key="7">
    <source>
        <dbReference type="PROSITE" id="PS50112"/>
    </source>
</evidence>
<dbReference type="AlphaFoldDB" id="A0A974S8T9"/>
<evidence type="ECO:0000259" key="8">
    <source>
        <dbReference type="PROSITE" id="PS50113"/>
    </source>
</evidence>
<comment type="catalytic activity">
    <reaction evidence="1">
        <text>ATP + protein L-histidine = ADP + protein N-phospho-L-histidine.</text>
        <dbReference type="EC" id="2.7.13.3"/>
    </reaction>
</comment>
<dbReference type="SMART" id="SM00091">
    <property type="entry name" value="PAS"/>
    <property type="match status" value="3"/>
</dbReference>
<dbReference type="EMBL" id="CP068570">
    <property type="protein sequence ID" value="QQZ49938.1"/>
    <property type="molecule type" value="Genomic_DNA"/>
</dbReference>
<dbReference type="InterPro" id="IPR035965">
    <property type="entry name" value="PAS-like_dom_sf"/>
</dbReference>
<dbReference type="PANTHER" id="PTHR43304">
    <property type="entry name" value="PHYTOCHROME-LIKE PROTEIN CPH1"/>
    <property type="match status" value="1"/>
</dbReference>
<feature type="compositionally biased region" description="Basic residues" evidence="6">
    <location>
        <begin position="527"/>
        <end position="543"/>
    </location>
</feature>
<dbReference type="PROSITE" id="PS50113">
    <property type="entry name" value="PAC"/>
    <property type="match status" value="3"/>
</dbReference>
<keyword evidence="4" id="KW-0808">Transferase</keyword>
<dbReference type="InterPro" id="IPR052162">
    <property type="entry name" value="Sensor_kinase/Photoreceptor"/>
</dbReference>
<feature type="region of interest" description="Disordered" evidence="6">
    <location>
        <begin position="472"/>
        <end position="543"/>
    </location>
</feature>
<evidence type="ECO:0000256" key="3">
    <source>
        <dbReference type="ARBA" id="ARBA00022553"/>
    </source>
</evidence>
<dbReference type="EC" id="2.7.13.3" evidence="2"/>
<gene>
    <name evidence="9" type="ORF">JKL49_25085</name>
</gene>
<dbReference type="InterPro" id="IPR000014">
    <property type="entry name" value="PAS"/>
</dbReference>
<evidence type="ECO:0000256" key="6">
    <source>
        <dbReference type="SAM" id="MobiDB-lite"/>
    </source>
</evidence>
<dbReference type="InterPro" id="IPR001610">
    <property type="entry name" value="PAC"/>
</dbReference>
<protein>
    <recommendedName>
        <fullName evidence="2">histidine kinase</fullName>
        <ecNumber evidence="2">2.7.13.3</ecNumber>
    </recommendedName>
</protein>
<dbReference type="InterPro" id="IPR013655">
    <property type="entry name" value="PAS_fold_3"/>
</dbReference>
<dbReference type="Pfam" id="PF13426">
    <property type="entry name" value="PAS_9"/>
    <property type="match status" value="1"/>
</dbReference>
<keyword evidence="5" id="KW-0418">Kinase</keyword>
<dbReference type="InterPro" id="IPR000700">
    <property type="entry name" value="PAS-assoc_C"/>
</dbReference>
<organism evidence="9">
    <name type="scientific">Phenylobacterium glaciei</name>
    <dbReference type="NCBI Taxonomy" id="2803784"/>
    <lineage>
        <taxon>Bacteria</taxon>
        <taxon>Pseudomonadati</taxon>
        <taxon>Pseudomonadota</taxon>
        <taxon>Alphaproteobacteria</taxon>
        <taxon>Caulobacterales</taxon>
        <taxon>Caulobacteraceae</taxon>
        <taxon>Phenylobacterium</taxon>
    </lineage>
</organism>